<accession>A0A1I1YBA2</accession>
<sequence>MTKASVFKPSILIDMRKNRIRIHQKTLRALGDPDFVVLIINPGEYSIGIKCSVLDDKLAHRIHKDTLKNDCELYSKAFMTALHELCPEWNVREKYRIEGEIIAEENMAVFSLREYALLEH</sequence>
<dbReference type="Proteomes" id="UP000198896">
    <property type="component" value="Unassembled WGS sequence"/>
</dbReference>
<gene>
    <name evidence="1" type="ORF">SAMN05216245_102120</name>
</gene>
<evidence type="ECO:0000313" key="1">
    <source>
        <dbReference type="EMBL" id="SFE16709.1"/>
    </source>
</evidence>
<proteinExistence type="predicted"/>
<name>A0A1I1YBA2_9FIRM</name>
<evidence type="ECO:0000313" key="2">
    <source>
        <dbReference type="Proteomes" id="UP000198896"/>
    </source>
</evidence>
<dbReference type="STRING" id="1123323.SAMN05216245_102120"/>
<dbReference type="RefSeq" id="WP_093912703.1">
    <property type="nucleotide sequence ID" value="NZ_FONL01000002.1"/>
</dbReference>
<organism evidence="1 2">
    <name type="scientific">Succiniclasticum ruminis DSM 9236</name>
    <dbReference type="NCBI Taxonomy" id="1123323"/>
    <lineage>
        <taxon>Bacteria</taxon>
        <taxon>Bacillati</taxon>
        <taxon>Bacillota</taxon>
        <taxon>Negativicutes</taxon>
        <taxon>Acidaminococcales</taxon>
        <taxon>Acidaminococcaceae</taxon>
        <taxon>Succiniclasticum</taxon>
    </lineage>
</organism>
<protein>
    <submittedName>
        <fullName evidence="1">Uncharacterized protein</fullName>
    </submittedName>
</protein>
<reference evidence="1 2" key="1">
    <citation type="submission" date="2016-10" db="EMBL/GenBank/DDBJ databases">
        <authorList>
            <person name="de Groot N.N."/>
        </authorList>
    </citation>
    <scope>NUCLEOTIDE SEQUENCE [LARGE SCALE GENOMIC DNA]</scope>
    <source>
        <strain evidence="1 2">DSM 9236</strain>
    </source>
</reference>
<dbReference type="AlphaFoldDB" id="A0A1I1YBA2"/>
<keyword evidence="2" id="KW-1185">Reference proteome</keyword>
<dbReference type="OrthoDB" id="2004208at2"/>
<dbReference type="EMBL" id="FONL01000002">
    <property type="protein sequence ID" value="SFE16709.1"/>
    <property type="molecule type" value="Genomic_DNA"/>
</dbReference>